<name>A0A833QRW6_9POAL</name>
<dbReference type="GO" id="GO:0098542">
    <property type="term" value="P:defense response to other organism"/>
    <property type="evidence" value="ECO:0007669"/>
    <property type="project" value="InterPro"/>
</dbReference>
<protein>
    <recommendedName>
        <fullName evidence="7">Late embryogenesis abundant protein LEA-2 subgroup domain-containing protein</fullName>
    </recommendedName>
</protein>
<feature type="compositionally biased region" description="Basic and acidic residues" evidence="3">
    <location>
        <begin position="1"/>
        <end position="15"/>
    </location>
</feature>
<reference evidence="5" key="1">
    <citation type="submission" date="2020-01" db="EMBL/GenBank/DDBJ databases">
        <title>Genome sequence of Kobresia littledalei, the first chromosome-level genome in the family Cyperaceae.</title>
        <authorList>
            <person name="Qu G."/>
        </authorList>
    </citation>
    <scope>NUCLEOTIDE SEQUENCE</scope>
    <source>
        <strain evidence="5">C.B.Clarke</strain>
        <tissue evidence="5">Leaf</tissue>
    </source>
</reference>
<dbReference type="EMBL" id="SWLB01000012">
    <property type="protein sequence ID" value="KAF3331390.1"/>
    <property type="molecule type" value="Genomic_DNA"/>
</dbReference>
<dbReference type="OrthoDB" id="762403at2759"/>
<accession>A0A833QRW6</accession>
<evidence type="ECO:0000256" key="2">
    <source>
        <dbReference type="ARBA" id="ARBA00023136"/>
    </source>
</evidence>
<keyword evidence="4" id="KW-1133">Transmembrane helix</keyword>
<gene>
    <name evidence="5" type="ORF">FCM35_KLT02796</name>
</gene>
<sequence length="244" mass="27407">MDHPHHRSSNLEDPPRGPTKPVPLVPKYISLSTRNFYRHSYADCCQRLICFSCTFLFFLILLFLLAFAATYTILNPELPKYKVSSIVVNSLNVNPANPMVSTEFTVFIEADNPNKRIGIWYRNAGTVTASFRGDTLCTGDIQQFLQPGKNITLMEIDIKGKSEAEPGERAALLEGIAGPPPGEALELHVIARIPVAFRLDNIATIWRFRIDILFTLMLNSIAPGRPIGIESAEQHVEVDYMDWM</sequence>
<comment type="subcellular location">
    <subcellularLocation>
        <location evidence="1">Membrane</location>
    </subcellularLocation>
</comment>
<evidence type="ECO:0000313" key="6">
    <source>
        <dbReference type="Proteomes" id="UP000623129"/>
    </source>
</evidence>
<keyword evidence="6" id="KW-1185">Reference proteome</keyword>
<dbReference type="Proteomes" id="UP000623129">
    <property type="component" value="Unassembled WGS sequence"/>
</dbReference>
<comment type="caution">
    <text evidence="5">The sequence shown here is derived from an EMBL/GenBank/DDBJ whole genome shotgun (WGS) entry which is preliminary data.</text>
</comment>
<evidence type="ECO:0008006" key="7">
    <source>
        <dbReference type="Google" id="ProtNLM"/>
    </source>
</evidence>
<keyword evidence="2 4" id="KW-0472">Membrane</keyword>
<evidence type="ECO:0000256" key="3">
    <source>
        <dbReference type="SAM" id="MobiDB-lite"/>
    </source>
</evidence>
<proteinExistence type="predicted"/>
<evidence type="ECO:0000313" key="5">
    <source>
        <dbReference type="EMBL" id="KAF3331390.1"/>
    </source>
</evidence>
<feature type="region of interest" description="Disordered" evidence="3">
    <location>
        <begin position="1"/>
        <end position="23"/>
    </location>
</feature>
<organism evidence="5 6">
    <name type="scientific">Carex littledalei</name>
    <dbReference type="NCBI Taxonomy" id="544730"/>
    <lineage>
        <taxon>Eukaryota</taxon>
        <taxon>Viridiplantae</taxon>
        <taxon>Streptophyta</taxon>
        <taxon>Embryophyta</taxon>
        <taxon>Tracheophyta</taxon>
        <taxon>Spermatophyta</taxon>
        <taxon>Magnoliopsida</taxon>
        <taxon>Liliopsida</taxon>
        <taxon>Poales</taxon>
        <taxon>Cyperaceae</taxon>
        <taxon>Cyperoideae</taxon>
        <taxon>Cariceae</taxon>
        <taxon>Carex</taxon>
        <taxon>Carex subgen. Euthyceras</taxon>
    </lineage>
</organism>
<dbReference type="PANTHER" id="PTHR31234">
    <property type="entry name" value="LATE EMBRYOGENESIS ABUNDANT (LEA) HYDROXYPROLINE-RICH GLYCOPROTEIN FAMILY"/>
    <property type="match status" value="1"/>
</dbReference>
<dbReference type="AlphaFoldDB" id="A0A833QRW6"/>
<keyword evidence="4" id="KW-0812">Transmembrane</keyword>
<dbReference type="PANTHER" id="PTHR31234:SF72">
    <property type="entry name" value="NDR1_HIN1-LIKE PROTEIN 6"/>
    <property type="match status" value="1"/>
</dbReference>
<dbReference type="GO" id="GO:0005886">
    <property type="term" value="C:plasma membrane"/>
    <property type="evidence" value="ECO:0007669"/>
    <property type="project" value="TreeGrafter"/>
</dbReference>
<feature type="transmembrane region" description="Helical" evidence="4">
    <location>
        <begin position="48"/>
        <end position="74"/>
    </location>
</feature>
<dbReference type="InterPro" id="IPR044839">
    <property type="entry name" value="NDR1-like"/>
</dbReference>
<evidence type="ECO:0000256" key="1">
    <source>
        <dbReference type="ARBA" id="ARBA00004370"/>
    </source>
</evidence>
<evidence type="ECO:0000256" key="4">
    <source>
        <dbReference type="SAM" id="Phobius"/>
    </source>
</evidence>